<accession>A0ABP8PAK4</accession>
<dbReference type="InterPro" id="IPR036388">
    <property type="entry name" value="WH-like_DNA-bd_sf"/>
</dbReference>
<dbReference type="EMBL" id="BAABGP010000008">
    <property type="protein sequence ID" value="GAA4483121.1"/>
    <property type="molecule type" value="Genomic_DNA"/>
</dbReference>
<protein>
    <submittedName>
        <fullName evidence="2">Helix-turn-helix domain-containing protein</fullName>
    </submittedName>
</protein>
<dbReference type="CDD" id="cd00090">
    <property type="entry name" value="HTH_ARSR"/>
    <property type="match status" value="1"/>
</dbReference>
<keyword evidence="3" id="KW-1185">Reference proteome</keyword>
<dbReference type="SUPFAM" id="SSF46785">
    <property type="entry name" value="Winged helix' DNA-binding domain"/>
    <property type="match status" value="1"/>
</dbReference>
<dbReference type="InterPro" id="IPR036390">
    <property type="entry name" value="WH_DNA-bd_sf"/>
</dbReference>
<feature type="domain" description="HTH arsR-type" evidence="1">
    <location>
        <begin position="15"/>
        <end position="109"/>
    </location>
</feature>
<gene>
    <name evidence="2" type="ORF">GCM10023171_14140</name>
</gene>
<proteinExistence type="predicted"/>
<evidence type="ECO:0000313" key="3">
    <source>
        <dbReference type="Proteomes" id="UP001500731"/>
    </source>
</evidence>
<evidence type="ECO:0000313" key="2">
    <source>
        <dbReference type="EMBL" id="GAA4483121.1"/>
    </source>
</evidence>
<dbReference type="Pfam" id="PF12840">
    <property type="entry name" value="HTH_20"/>
    <property type="match status" value="1"/>
</dbReference>
<evidence type="ECO:0000259" key="1">
    <source>
        <dbReference type="SMART" id="SM00418"/>
    </source>
</evidence>
<dbReference type="InterPro" id="IPR011991">
    <property type="entry name" value="ArsR-like_HTH"/>
</dbReference>
<reference evidence="3" key="1">
    <citation type="journal article" date="2019" name="Int. J. Syst. Evol. Microbiol.">
        <title>The Global Catalogue of Microorganisms (GCM) 10K type strain sequencing project: providing services to taxonomists for standard genome sequencing and annotation.</title>
        <authorList>
            <consortium name="The Broad Institute Genomics Platform"/>
            <consortium name="The Broad Institute Genome Sequencing Center for Infectious Disease"/>
            <person name="Wu L."/>
            <person name="Ma J."/>
        </authorList>
    </citation>
    <scope>NUCLEOTIDE SEQUENCE [LARGE SCALE GENOMIC DNA]</scope>
    <source>
        <strain evidence="3">JCM 17839</strain>
    </source>
</reference>
<comment type="caution">
    <text evidence="2">The sequence shown here is derived from an EMBL/GenBank/DDBJ whole genome shotgun (WGS) entry which is preliminary data.</text>
</comment>
<dbReference type="Gene3D" id="1.10.10.10">
    <property type="entry name" value="Winged helix-like DNA-binding domain superfamily/Winged helix DNA-binding domain"/>
    <property type="match status" value="1"/>
</dbReference>
<organism evidence="2 3">
    <name type="scientific">Microbacterium panaciterrae</name>
    <dbReference type="NCBI Taxonomy" id="985759"/>
    <lineage>
        <taxon>Bacteria</taxon>
        <taxon>Bacillati</taxon>
        <taxon>Actinomycetota</taxon>
        <taxon>Actinomycetes</taxon>
        <taxon>Micrococcales</taxon>
        <taxon>Microbacteriaceae</taxon>
        <taxon>Microbacterium</taxon>
    </lineage>
</organism>
<dbReference type="Proteomes" id="UP001500731">
    <property type="component" value="Unassembled WGS sequence"/>
</dbReference>
<sequence length="195" mass="21291">METPENPVGMRLDEWAVRVLAHPLRSRILGALRLHGPATATELAVALSTNTGATSYHLRALEDVGLVADTGDGAGRRRVWRASTDSHSWVNSDFADDEDARTALGWLRRDYVRQFAARAEQWLDAEADWPAEWVDRLGLDDFLLTVTPDQLAAFDAELDALVARYRGLGDGEAAARRIHIVVQSAPVDLAPPGAG</sequence>
<dbReference type="InterPro" id="IPR001845">
    <property type="entry name" value="HTH_ArsR_DNA-bd_dom"/>
</dbReference>
<dbReference type="SMART" id="SM00418">
    <property type="entry name" value="HTH_ARSR"/>
    <property type="match status" value="1"/>
</dbReference>
<dbReference type="RefSeq" id="WP_345185587.1">
    <property type="nucleotide sequence ID" value="NZ_BAABGP010000008.1"/>
</dbReference>
<name>A0ABP8PAK4_9MICO</name>